<dbReference type="PANTHER" id="PTHR43174">
    <property type="entry name" value="UDP-N-ACETYLGLUCOSAMINE 2-EPIMERASE"/>
    <property type="match status" value="1"/>
</dbReference>
<keyword evidence="9" id="KW-1185">Reference proteome</keyword>
<dbReference type="OrthoDB" id="9803238at2"/>
<dbReference type="Proteomes" id="UP000076447">
    <property type="component" value="Unassembled WGS sequence"/>
</dbReference>
<reference evidence="7 9" key="2">
    <citation type="submission" date="2016-06" db="EMBL/GenBank/DDBJ databases">
        <title>Genome sequence of Oerskovia enterophila DSM 43852.</title>
        <authorList>
            <person name="Poehlein A."/>
            <person name="Jag V."/>
            <person name="Bengelsdorf F.R."/>
            <person name="Daniel R."/>
            <person name="Duerre P."/>
        </authorList>
    </citation>
    <scope>NUCLEOTIDE SEQUENCE [LARGE SCALE GENOMIC DNA]</scope>
    <source>
        <strain evidence="7 9">DSM 43852</strain>
    </source>
</reference>
<dbReference type="Pfam" id="PF02350">
    <property type="entry name" value="Epimerase_2"/>
    <property type="match status" value="1"/>
</dbReference>
<reference evidence="6 8" key="1">
    <citation type="submission" date="2016-01" db="EMBL/GenBank/DDBJ databases">
        <title>Genome sequence of Oerskovia enterophila VJag, an agar and cellulose degrading bacterium.</title>
        <authorList>
            <person name="Poehlein A."/>
            <person name="Jag V."/>
            <person name="Bengelsdorf F."/>
            <person name="Duerre P."/>
            <person name="Daniel R."/>
        </authorList>
    </citation>
    <scope>NUCLEOTIDE SEQUENCE [LARGE SCALE GENOMIC DNA]</scope>
    <source>
        <strain evidence="6 8">VJag</strain>
    </source>
</reference>
<gene>
    <name evidence="6" type="primary">wecB</name>
    <name evidence="7" type="ORF">OERS_37140</name>
    <name evidence="6" type="ORF">OJAG_29070</name>
</gene>
<comment type="caution">
    <text evidence="6">The sequence shown here is derived from an EMBL/GenBank/DDBJ whole genome shotgun (WGS) entry which is preliminary data.</text>
</comment>
<evidence type="ECO:0000313" key="6">
    <source>
        <dbReference type="EMBL" id="KZM34343.1"/>
    </source>
</evidence>
<protein>
    <recommendedName>
        <fullName evidence="3">UDP-N-acetylglucosamine 2-epimerase (non-hydrolyzing)</fullName>
        <ecNumber evidence="3">5.1.3.14</ecNumber>
    </recommendedName>
</protein>
<sequence>MSRSRKRPVAVLYGTRPEAVKMAPVIKALQASETLRPVIVTSGQHREMLDQVNELFGIVPDHDLDIFRHGQGLEAMTAAAVSGYSAFLATHPVDAVIVQGDTTSAFAGALAAYYRQTPVVHVEAGLRTGDLYSPFPEEGNRKLVGVLAAVHCAPTSTAARNLYAEGVPRERVTVTGNTVIDALLHTATLRRATGDRLVDAAISSGRRIVVVTAHRRESWGAGLGEIGAAVARVAVSQPDVLVVVPLHRNPLVREVLVPVLRELPNVRMIEPLGYAPFCHLLAHATVVVTDSGGIQEEAPALDVPVVVTRETTERPEAVAAGAAVLVGTDQDKIVRTVRALLTDESRHAAMASAPNPFGDGRAAARIIAAVEASTRQGAESGVTPLDLVRAS</sequence>
<dbReference type="PATRIC" id="fig|43678.3.peg.3043"/>
<evidence type="ECO:0000313" key="9">
    <source>
        <dbReference type="Proteomes" id="UP000093412"/>
    </source>
</evidence>
<organism evidence="6 8">
    <name type="scientific">Oerskovia enterophila</name>
    <dbReference type="NCBI Taxonomy" id="43678"/>
    <lineage>
        <taxon>Bacteria</taxon>
        <taxon>Bacillati</taxon>
        <taxon>Actinomycetota</taxon>
        <taxon>Actinomycetes</taxon>
        <taxon>Micrococcales</taxon>
        <taxon>Cellulomonadaceae</taxon>
        <taxon>Oerskovia</taxon>
    </lineage>
</organism>
<name>A0A163QN19_9CELL</name>
<keyword evidence="1 4" id="KW-0413">Isomerase</keyword>
<dbReference type="SUPFAM" id="SSF53756">
    <property type="entry name" value="UDP-Glycosyltransferase/glycogen phosphorylase"/>
    <property type="match status" value="1"/>
</dbReference>
<dbReference type="InterPro" id="IPR003331">
    <property type="entry name" value="UDP_GlcNAc_Epimerase_2_dom"/>
</dbReference>
<dbReference type="STRING" id="43678.OJAG_29070"/>
<accession>A0A163QN19</accession>
<dbReference type="Gene3D" id="3.40.50.2000">
    <property type="entry name" value="Glycogen Phosphorylase B"/>
    <property type="match status" value="2"/>
</dbReference>
<dbReference type="EMBL" id="MAQA01000066">
    <property type="protein sequence ID" value="OCI29599.1"/>
    <property type="molecule type" value="Genomic_DNA"/>
</dbReference>
<evidence type="ECO:0000256" key="3">
    <source>
        <dbReference type="ARBA" id="ARBA00038858"/>
    </source>
</evidence>
<dbReference type="PANTHER" id="PTHR43174:SF2">
    <property type="entry name" value="UDP-N-ACETYLGLUCOSAMINE 2-EPIMERASE"/>
    <property type="match status" value="1"/>
</dbReference>
<proteinExistence type="inferred from homology"/>
<feature type="domain" description="UDP-N-acetylglucosamine 2-epimerase" evidence="5">
    <location>
        <begin position="27"/>
        <end position="370"/>
    </location>
</feature>
<dbReference type="RefSeq" id="WP_068627517.1">
    <property type="nucleotide sequence ID" value="NZ_LRIE01000080.1"/>
</dbReference>
<evidence type="ECO:0000313" key="7">
    <source>
        <dbReference type="EMBL" id="OCI29599.1"/>
    </source>
</evidence>
<dbReference type="GO" id="GO:0008761">
    <property type="term" value="F:UDP-N-acetylglucosamine 2-epimerase activity"/>
    <property type="evidence" value="ECO:0007669"/>
    <property type="project" value="UniProtKB-EC"/>
</dbReference>
<dbReference type="EC" id="5.1.3.14" evidence="3"/>
<dbReference type="AlphaFoldDB" id="A0A163QN19"/>
<dbReference type="NCBIfam" id="TIGR00236">
    <property type="entry name" value="wecB"/>
    <property type="match status" value="1"/>
</dbReference>
<evidence type="ECO:0000259" key="5">
    <source>
        <dbReference type="Pfam" id="PF02350"/>
    </source>
</evidence>
<comment type="similarity">
    <text evidence="2 4">Belongs to the UDP-N-acetylglucosamine 2-epimerase family.</text>
</comment>
<evidence type="ECO:0000313" key="8">
    <source>
        <dbReference type="Proteomes" id="UP000076447"/>
    </source>
</evidence>
<dbReference type="InterPro" id="IPR029767">
    <property type="entry name" value="WecB-like"/>
</dbReference>
<dbReference type="Proteomes" id="UP000093412">
    <property type="component" value="Unassembled WGS sequence"/>
</dbReference>
<evidence type="ECO:0000256" key="2">
    <source>
        <dbReference type="ARBA" id="ARBA00038209"/>
    </source>
</evidence>
<dbReference type="CDD" id="cd03786">
    <property type="entry name" value="GTB_UDP-GlcNAc_2-Epimerase"/>
    <property type="match status" value="1"/>
</dbReference>
<dbReference type="EMBL" id="LRIE01000080">
    <property type="protein sequence ID" value="KZM34343.1"/>
    <property type="molecule type" value="Genomic_DNA"/>
</dbReference>
<evidence type="ECO:0000256" key="4">
    <source>
        <dbReference type="RuleBase" id="RU003513"/>
    </source>
</evidence>
<evidence type="ECO:0000256" key="1">
    <source>
        <dbReference type="ARBA" id="ARBA00023235"/>
    </source>
</evidence>